<dbReference type="PANTHER" id="PTHR47718">
    <property type="entry name" value="OS01G0519700 PROTEIN"/>
    <property type="match status" value="1"/>
</dbReference>
<feature type="domain" description="SWIM-type" evidence="2">
    <location>
        <begin position="729"/>
        <end position="763"/>
    </location>
</feature>
<dbReference type="InterPro" id="IPR007527">
    <property type="entry name" value="Znf_SWIM"/>
</dbReference>
<keyword evidence="4" id="KW-1185">Reference proteome</keyword>
<evidence type="ECO:0000313" key="3">
    <source>
        <dbReference type="EMBL" id="RHZ88186.1"/>
    </source>
</evidence>
<keyword evidence="1" id="KW-0862">Zinc</keyword>
<dbReference type="EMBL" id="PQFF01000024">
    <property type="protein sequence ID" value="RHZ88186.1"/>
    <property type="molecule type" value="Genomic_DNA"/>
</dbReference>
<evidence type="ECO:0000259" key="2">
    <source>
        <dbReference type="PROSITE" id="PS50966"/>
    </source>
</evidence>
<protein>
    <recommendedName>
        <fullName evidence="2">SWIM-type domain-containing protein</fullName>
    </recommendedName>
</protein>
<keyword evidence="1" id="KW-0479">Metal-binding</keyword>
<organism evidence="3 4">
    <name type="scientific">Diversispora epigaea</name>
    <dbReference type="NCBI Taxonomy" id="1348612"/>
    <lineage>
        <taxon>Eukaryota</taxon>
        <taxon>Fungi</taxon>
        <taxon>Fungi incertae sedis</taxon>
        <taxon>Mucoromycota</taxon>
        <taxon>Glomeromycotina</taxon>
        <taxon>Glomeromycetes</taxon>
        <taxon>Diversisporales</taxon>
        <taxon>Diversisporaceae</taxon>
        <taxon>Diversispora</taxon>
    </lineage>
</organism>
<keyword evidence="1" id="KW-0863">Zinc-finger</keyword>
<reference evidence="3 4" key="1">
    <citation type="submission" date="2018-08" db="EMBL/GenBank/DDBJ databases">
        <title>Genome and evolution of the arbuscular mycorrhizal fungus Diversispora epigaea (formerly Glomus versiforme) and its bacterial endosymbionts.</title>
        <authorList>
            <person name="Sun X."/>
            <person name="Fei Z."/>
            <person name="Harrison M."/>
        </authorList>
    </citation>
    <scope>NUCLEOTIDE SEQUENCE [LARGE SCALE GENOMIC DNA]</scope>
    <source>
        <strain evidence="3 4">IT104</strain>
    </source>
</reference>
<dbReference type="OrthoDB" id="2432510at2759"/>
<evidence type="ECO:0000313" key="4">
    <source>
        <dbReference type="Proteomes" id="UP000266861"/>
    </source>
</evidence>
<dbReference type="PROSITE" id="PS50966">
    <property type="entry name" value="ZF_SWIM"/>
    <property type="match status" value="1"/>
</dbReference>
<proteinExistence type="predicted"/>
<evidence type="ECO:0000256" key="1">
    <source>
        <dbReference type="PROSITE-ProRule" id="PRU00325"/>
    </source>
</evidence>
<dbReference type="STRING" id="1348612.A0A397JQ91"/>
<gene>
    <name evidence="3" type="ORF">Glove_26g62</name>
</gene>
<dbReference type="GO" id="GO:0008270">
    <property type="term" value="F:zinc ion binding"/>
    <property type="evidence" value="ECO:0007669"/>
    <property type="project" value="UniProtKB-KW"/>
</dbReference>
<sequence length="989" mass="116307">MAQSAQSIQSVHKRLFLEIYASEEKENIDINNLQEEFENDSVISTTDSINNIDSAYENNHITFNLEIGDTFEDWDLVKNHVEKHVTELGFEVIKCRLQKNKNENNWERESKKINCPWQVNFYLSGGIISVTLIYKEHNHPLNENVENIAPKFHRLSSDMLKEIEFLVNIGCGTGPIIRALQKQFPNEIFHPKNIYNAICLFRNNKEIIKTDAAETYKRLIQQQREEHGWFVEARLEGEDNHLTGLFWMRPSQIELMVATSVVSDETKETYQWILECLLRATNNLAPKVLFTDADPTMTSAVHETLPLTKHNYCIWHIQKNLEKNLKGKLCNKYSDFIMAWNKCLDVTGWALCFTHRSFNAGTQSTQRVESYNSLIKQSVKNSTSLFELDTLIQLQLDKEEQFEQFEVQSNQNPTVGLPKIVDRYFKKINLILKKYLTPRVLKMQHQQMNKSLLYYIKKIENWMDLLNFEVTEEMINNQELHSEDQEFYNSLIKQSVKNSTSLFELDTLIQLQLDKEEQFEQFEVQSNQNPTVGLPKIVDRYFKKINLILKKYLTPRVLKMQHQQMNKSLLYYIKKIENWMDLLNFEVTEEMINNQELHSEDQELYNKELYGKNQEESDNEPEEQEDDIELIESVDEIKFVEDDYESMISNLHSLIKCIDRNNILEVWCVETIEKNKKNFVVIYRNANHLCTYDYESMISNLHSLIKCIDRNNILEVWCVETIEKNKKNFVVIYRNANHLCTCMLLVTKGLVCRHFFSIMLSSDKAMFHIGLISARWYNDIMIDTQNEVVITICNNKHDDGHDNIYEQNIEPNFDTLNKIRHTHIYSETVKQNMSLKAKYCQGIGYAKKAIDLALHIGCENELNNLLRCWIKDKEKNIHNNQSEVNKENLLNISNPYQTRKGRDHVPTEDLQRNIIVNNSNDTMNFDTQFEKMNLFSRQNSSSELGESSQYNNNIETQRVNDNKHTCSYCKGIGHNARSCEYKKKCITIE</sequence>
<dbReference type="Pfam" id="PF10551">
    <property type="entry name" value="MULE"/>
    <property type="match status" value="1"/>
</dbReference>
<dbReference type="InterPro" id="IPR018289">
    <property type="entry name" value="MULE_transposase_dom"/>
</dbReference>
<comment type="caution">
    <text evidence="3">The sequence shown here is derived from an EMBL/GenBank/DDBJ whole genome shotgun (WGS) entry which is preliminary data.</text>
</comment>
<dbReference type="PANTHER" id="PTHR47718:SF17">
    <property type="entry name" value="PROTEIN FAR1-RELATED SEQUENCE 5-LIKE"/>
    <property type="match status" value="1"/>
</dbReference>
<dbReference type="AlphaFoldDB" id="A0A397JQ91"/>
<accession>A0A397JQ91</accession>
<dbReference type="Proteomes" id="UP000266861">
    <property type="component" value="Unassembled WGS sequence"/>
</dbReference>
<name>A0A397JQ91_9GLOM</name>